<dbReference type="EMBL" id="GBXM01042363">
    <property type="protein sequence ID" value="JAH66214.1"/>
    <property type="molecule type" value="Transcribed_RNA"/>
</dbReference>
<protein>
    <submittedName>
        <fullName evidence="1">Uncharacterized protein</fullName>
    </submittedName>
</protein>
<accession>A0A0E9UK26</accession>
<reference evidence="1" key="1">
    <citation type="submission" date="2014-11" db="EMBL/GenBank/DDBJ databases">
        <authorList>
            <person name="Amaro Gonzalez C."/>
        </authorList>
    </citation>
    <scope>NUCLEOTIDE SEQUENCE</scope>
</reference>
<name>A0A0E9UK26_ANGAN</name>
<proteinExistence type="predicted"/>
<evidence type="ECO:0000313" key="1">
    <source>
        <dbReference type="EMBL" id="JAH66214.1"/>
    </source>
</evidence>
<organism evidence="1">
    <name type="scientific">Anguilla anguilla</name>
    <name type="common">European freshwater eel</name>
    <name type="synonym">Muraena anguilla</name>
    <dbReference type="NCBI Taxonomy" id="7936"/>
    <lineage>
        <taxon>Eukaryota</taxon>
        <taxon>Metazoa</taxon>
        <taxon>Chordata</taxon>
        <taxon>Craniata</taxon>
        <taxon>Vertebrata</taxon>
        <taxon>Euteleostomi</taxon>
        <taxon>Actinopterygii</taxon>
        <taxon>Neopterygii</taxon>
        <taxon>Teleostei</taxon>
        <taxon>Anguilliformes</taxon>
        <taxon>Anguillidae</taxon>
        <taxon>Anguilla</taxon>
    </lineage>
</organism>
<dbReference type="AlphaFoldDB" id="A0A0E9UK26"/>
<sequence>MCVSCLSYTVAGFLQPLSLVQFLKFPNARALNSKGCPFYFCPGYS</sequence>
<reference evidence="1" key="2">
    <citation type="journal article" date="2015" name="Fish Shellfish Immunol.">
        <title>Early steps in the European eel (Anguilla anguilla)-Vibrio vulnificus interaction in the gills: Role of the RtxA13 toxin.</title>
        <authorList>
            <person name="Callol A."/>
            <person name="Pajuelo D."/>
            <person name="Ebbesson L."/>
            <person name="Teles M."/>
            <person name="MacKenzie S."/>
            <person name="Amaro C."/>
        </authorList>
    </citation>
    <scope>NUCLEOTIDE SEQUENCE</scope>
</reference>